<organism evidence="2 3">
    <name type="scientific">Marchantia polymorpha subsp. ruderalis</name>
    <dbReference type="NCBI Taxonomy" id="1480154"/>
    <lineage>
        <taxon>Eukaryota</taxon>
        <taxon>Viridiplantae</taxon>
        <taxon>Streptophyta</taxon>
        <taxon>Embryophyta</taxon>
        <taxon>Marchantiophyta</taxon>
        <taxon>Marchantiopsida</taxon>
        <taxon>Marchantiidae</taxon>
        <taxon>Marchantiales</taxon>
        <taxon>Marchantiaceae</taxon>
        <taxon>Marchantia</taxon>
    </lineage>
</organism>
<dbReference type="EMBL" id="LVLJ01002167">
    <property type="protein sequence ID" value="OAE26501.1"/>
    <property type="molecule type" value="Genomic_DNA"/>
</dbReference>
<name>A0A176W1R6_MARPO</name>
<dbReference type="AlphaFoldDB" id="A0A176W1R6"/>
<feature type="region of interest" description="Disordered" evidence="1">
    <location>
        <begin position="61"/>
        <end position="93"/>
    </location>
</feature>
<sequence length="166" mass="18153">MECYGNHSSEGVETALRADGPDLTSDVKMQSPKPNLSEFRELSQPGLESVSDVNVVMAHQNLPRIQMMNEENRRRSGTRAAKPPRPSPLQLDVRGQCALSTSIKPSTSFKFSTSPTTSSSSSAAYKSFNYFSPILKRRSLGWSGQRLARIKTESSGGCKSIGFAHL</sequence>
<reference evidence="2" key="1">
    <citation type="submission" date="2016-03" db="EMBL/GenBank/DDBJ databases">
        <title>Mechanisms controlling the formation of the plant cell surface in tip-growing cells are functionally conserved among land plants.</title>
        <authorList>
            <person name="Honkanen S."/>
            <person name="Jones V.A."/>
            <person name="Morieri G."/>
            <person name="Champion C."/>
            <person name="Hetherington A.J."/>
            <person name="Kelly S."/>
            <person name="Saint-Marcoux D."/>
            <person name="Proust H."/>
            <person name="Prescott H."/>
            <person name="Dolan L."/>
        </authorList>
    </citation>
    <scope>NUCLEOTIDE SEQUENCE [LARGE SCALE GENOMIC DNA]</scope>
    <source>
        <tissue evidence="2">Whole gametophyte</tissue>
    </source>
</reference>
<feature type="region of interest" description="Disordered" evidence="1">
    <location>
        <begin position="1"/>
        <end position="37"/>
    </location>
</feature>
<comment type="caution">
    <text evidence="2">The sequence shown here is derived from an EMBL/GenBank/DDBJ whole genome shotgun (WGS) entry which is preliminary data.</text>
</comment>
<evidence type="ECO:0000256" key="1">
    <source>
        <dbReference type="SAM" id="MobiDB-lite"/>
    </source>
</evidence>
<proteinExistence type="predicted"/>
<feature type="compositionally biased region" description="Polar residues" evidence="1">
    <location>
        <begin position="1"/>
        <end position="11"/>
    </location>
</feature>
<keyword evidence="3" id="KW-1185">Reference proteome</keyword>
<evidence type="ECO:0000313" key="3">
    <source>
        <dbReference type="Proteomes" id="UP000077202"/>
    </source>
</evidence>
<accession>A0A176W1R6</accession>
<gene>
    <name evidence="2" type="ORF">AXG93_815s1640</name>
</gene>
<protein>
    <submittedName>
        <fullName evidence="2">Uncharacterized protein</fullName>
    </submittedName>
</protein>
<evidence type="ECO:0000313" key="2">
    <source>
        <dbReference type="EMBL" id="OAE26501.1"/>
    </source>
</evidence>
<dbReference type="Proteomes" id="UP000077202">
    <property type="component" value="Unassembled WGS sequence"/>
</dbReference>